<accession>A0A8J5K5A4</accession>
<organism evidence="1 2">
    <name type="scientific">Homarus americanus</name>
    <name type="common">American lobster</name>
    <dbReference type="NCBI Taxonomy" id="6706"/>
    <lineage>
        <taxon>Eukaryota</taxon>
        <taxon>Metazoa</taxon>
        <taxon>Ecdysozoa</taxon>
        <taxon>Arthropoda</taxon>
        <taxon>Crustacea</taxon>
        <taxon>Multicrustacea</taxon>
        <taxon>Malacostraca</taxon>
        <taxon>Eumalacostraca</taxon>
        <taxon>Eucarida</taxon>
        <taxon>Decapoda</taxon>
        <taxon>Pleocyemata</taxon>
        <taxon>Astacidea</taxon>
        <taxon>Nephropoidea</taxon>
        <taxon>Nephropidae</taxon>
        <taxon>Homarus</taxon>
    </lineage>
</organism>
<dbReference type="EMBL" id="JAHLQT010014894">
    <property type="protein sequence ID" value="KAG7170160.1"/>
    <property type="molecule type" value="Genomic_DNA"/>
</dbReference>
<name>A0A8J5K5A4_HOMAM</name>
<evidence type="ECO:0000313" key="2">
    <source>
        <dbReference type="Proteomes" id="UP000747542"/>
    </source>
</evidence>
<comment type="caution">
    <text evidence="1">The sequence shown here is derived from an EMBL/GenBank/DDBJ whole genome shotgun (WGS) entry which is preliminary data.</text>
</comment>
<dbReference type="AlphaFoldDB" id="A0A8J5K5A4"/>
<gene>
    <name evidence="1" type="primary">CadN-L6</name>
    <name evidence="1" type="ORF">Hamer_G012406</name>
</gene>
<keyword evidence="2" id="KW-1185">Reference proteome</keyword>
<reference evidence="1" key="1">
    <citation type="journal article" date="2021" name="Sci. Adv.">
        <title>The American lobster genome reveals insights on longevity, neural, and immune adaptations.</title>
        <authorList>
            <person name="Polinski J.M."/>
            <person name="Zimin A.V."/>
            <person name="Clark K.F."/>
            <person name="Kohn A.B."/>
            <person name="Sadowski N."/>
            <person name="Timp W."/>
            <person name="Ptitsyn A."/>
            <person name="Khanna P."/>
            <person name="Romanova D.Y."/>
            <person name="Williams P."/>
            <person name="Greenwood S.J."/>
            <person name="Moroz L.L."/>
            <person name="Walt D.R."/>
            <person name="Bodnar A.G."/>
        </authorList>
    </citation>
    <scope>NUCLEOTIDE SEQUENCE</scope>
    <source>
        <strain evidence="1">GMGI-L3</strain>
    </source>
</reference>
<protein>
    <submittedName>
        <fullName evidence="1">Neural-cadherin-like 6</fullName>
    </submittedName>
</protein>
<sequence length="388" mass="41534">MTSGGGAEAALGRIYVEDPDDWDLEDKTFTWAGPPHPLFSLQSNTGEIFASTQVREGRYDLHFSVSDRVWDQKDVPANVTVDVRYLSPEALAHAVPVTLTPTVPSSLTAGWTPLGGGGGLGRLTEAVMQVTGRIAEAVEIVSVYGLSDLHPSPPPSFQNHSFSGTNPAVQASPIPVPFASVWVSVRQRDGSFVVPVKLHGLLAVRLQYLERVMNLRVALEDIHTIDGKNRQLASSSSISSPPDGSSLQDPSSVAFLASVALPLQVVDTNITSLVTPRLTRAYDCNTHTLYGDETCTPTSCLNGGRCVRKHPEGIGGLYPPQGPGVKDIISWALAEASRSELTGSQFRSDLNMIFGEPEILCTPVDLSPPYTATDRLVSTAVILHLMVG</sequence>
<evidence type="ECO:0000313" key="1">
    <source>
        <dbReference type="EMBL" id="KAG7170160.1"/>
    </source>
</evidence>
<dbReference type="Proteomes" id="UP000747542">
    <property type="component" value="Unassembled WGS sequence"/>
</dbReference>
<proteinExistence type="predicted"/>